<dbReference type="InterPro" id="IPR012337">
    <property type="entry name" value="RNaseH-like_sf"/>
</dbReference>
<proteinExistence type="predicted"/>
<dbReference type="EMBL" id="CAJGYO010000006">
    <property type="protein sequence ID" value="CAD6238399.1"/>
    <property type="molecule type" value="Genomic_DNA"/>
</dbReference>
<dbReference type="SUPFAM" id="SSF53098">
    <property type="entry name" value="Ribonuclease H-like"/>
    <property type="match status" value="1"/>
</dbReference>
<evidence type="ECO:0000313" key="2">
    <source>
        <dbReference type="Proteomes" id="UP000604825"/>
    </source>
</evidence>
<evidence type="ECO:0000313" key="1">
    <source>
        <dbReference type="EMBL" id="CAD6238399.1"/>
    </source>
</evidence>
<dbReference type="Pfam" id="PF08284">
    <property type="entry name" value="RVP_2"/>
    <property type="match status" value="1"/>
</dbReference>
<protein>
    <submittedName>
        <fullName evidence="1">Uncharacterized protein</fullName>
    </submittedName>
</protein>
<organism evidence="1 2">
    <name type="scientific">Miscanthus lutarioriparius</name>
    <dbReference type="NCBI Taxonomy" id="422564"/>
    <lineage>
        <taxon>Eukaryota</taxon>
        <taxon>Viridiplantae</taxon>
        <taxon>Streptophyta</taxon>
        <taxon>Embryophyta</taxon>
        <taxon>Tracheophyta</taxon>
        <taxon>Spermatophyta</taxon>
        <taxon>Magnoliopsida</taxon>
        <taxon>Liliopsida</taxon>
        <taxon>Poales</taxon>
        <taxon>Poaceae</taxon>
        <taxon>PACMAD clade</taxon>
        <taxon>Panicoideae</taxon>
        <taxon>Andropogonodae</taxon>
        <taxon>Andropogoneae</taxon>
        <taxon>Saccharinae</taxon>
        <taxon>Miscanthus</taxon>
    </lineage>
</organism>
<dbReference type="Gene3D" id="3.30.420.10">
    <property type="entry name" value="Ribonuclease H-like superfamily/Ribonuclease H"/>
    <property type="match status" value="1"/>
</dbReference>
<keyword evidence="2" id="KW-1185">Reference proteome</keyword>
<dbReference type="Proteomes" id="UP000604825">
    <property type="component" value="Unassembled WGS sequence"/>
</dbReference>
<dbReference type="OrthoDB" id="674670at2759"/>
<dbReference type="CDD" id="cd00303">
    <property type="entry name" value="retropepsin_like"/>
    <property type="match status" value="1"/>
</dbReference>
<accession>A0A811PCS7</accession>
<comment type="caution">
    <text evidence="1">The sequence shown here is derived from an EMBL/GenBank/DDBJ whole genome shotgun (WGS) entry which is preliminary data.</text>
</comment>
<gene>
    <name evidence="1" type="ORF">NCGR_LOCUS25636</name>
</gene>
<dbReference type="SUPFAM" id="SSF50630">
    <property type="entry name" value="Acid proteases"/>
    <property type="match status" value="1"/>
</dbReference>
<reference evidence="1" key="1">
    <citation type="submission" date="2020-10" db="EMBL/GenBank/DDBJ databases">
        <authorList>
            <person name="Han B."/>
            <person name="Lu T."/>
            <person name="Zhao Q."/>
            <person name="Huang X."/>
            <person name="Zhao Y."/>
        </authorList>
    </citation>
    <scope>NUCLEOTIDE SEQUENCE</scope>
</reference>
<dbReference type="AlphaFoldDB" id="A0A811PCS7"/>
<dbReference type="GO" id="GO:0003676">
    <property type="term" value="F:nucleic acid binding"/>
    <property type="evidence" value="ECO:0007669"/>
    <property type="project" value="InterPro"/>
</dbReference>
<dbReference type="InterPro" id="IPR036397">
    <property type="entry name" value="RNaseH_sf"/>
</dbReference>
<sequence>MEEQIGDITAFLKGMQARIDRQHDSMKQSLEANTAVLHDLSAWKPKVQADVEKLQTDVRDLCTKIEHLSSKHEEMTNPAYKVFDEEHLNLTGHAAAHLAGGSGGTPTGPCARGDEHGHRGLGNGVVTTFVPTPVTEELWNMIQGDDSQMEDQCVPEGEDSGDDLMVLSANAAQGTDSTRTVRMVGHVGGKEVIILVDSGSPHTFISEALASRWRDWSPMHTTMQVRVANGQTLQCSYEVQACPIWISGHAFKMSLKVLPLQCYDIILGMEWLKQHSPMIIDWKKKILSFEYQGTQVFLQGIVPDVVSFCQQAKPERVKYPGLLQPLPVPDYAWQVVSLDFIEGLPKSNHFDCILVVVDKFSKYAHFIPLKHPFTALQVALAYMDNVFKLRGFPEALISTKCLPAKFGSNCSN</sequence>
<dbReference type="Gene3D" id="2.40.70.10">
    <property type="entry name" value="Acid Proteases"/>
    <property type="match status" value="1"/>
</dbReference>
<name>A0A811PCS7_9POAL</name>
<dbReference type="InterPro" id="IPR021109">
    <property type="entry name" value="Peptidase_aspartic_dom_sf"/>
</dbReference>
<dbReference type="PANTHER" id="PTHR45835:SF99">
    <property type="entry name" value="CHROMO DOMAIN-CONTAINING PROTEIN-RELATED"/>
    <property type="match status" value="1"/>
</dbReference>
<dbReference type="PANTHER" id="PTHR45835">
    <property type="entry name" value="YALI0A06105P"/>
    <property type="match status" value="1"/>
</dbReference>